<gene>
    <name evidence="2" type="ORF">PHPALM_16031</name>
</gene>
<name>A0A2P4XQR4_9STRA</name>
<sequence length="155" mass="16807">MGSKNLPLKVISYVDSNKVKHHILGSFDVLARHGATCTIDLSISMATHPTFNAGRLKRYHDSQVSSPVEKPGENSPPQIEDESRGKNEQQVSEPVNGKQKGDGTHVNHAQASTKFRVGGSQNSMVNTPVELPSLTTKSDTHLDEGHQGPQTCWLG</sequence>
<evidence type="ECO:0000256" key="1">
    <source>
        <dbReference type="SAM" id="MobiDB-lite"/>
    </source>
</evidence>
<reference evidence="2 3" key="1">
    <citation type="journal article" date="2017" name="Genome Biol. Evol.">
        <title>Phytophthora megakarya and P. palmivora, closely related causal agents of cacao black pod rot, underwent increases in genome sizes and gene numbers by different mechanisms.</title>
        <authorList>
            <person name="Ali S.S."/>
            <person name="Shao J."/>
            <person name="Lary D.J."/>
            <person name="Kronmiller B."/>
            <person name="Shen D."/>
            <person name="Strem M.D."/>
            <person name="Amoako-Attah I."/>
            <person name="Akrofi A.Y."/>
            <person name="Begoude B.A."/>
            <person name="Ten Hoopen G.M."/>
            <person name="Coulibaly K."/>
            <person name="Kebe B.I."/>
            <person name="Melnick R.L."/>
            <person name="Guiltinan M.J."/>
            <person name="Tyler B.M."/>
            <person name="Meinhardt L.W."/>
            <person name="Bailey B.A."/>
        </authorList>
    </citation>
    <scope>NUCLEOTIDE SEQUENCE [LARGE SCALE GENOMIC DNA]</scope>
    <source>
        <strain evidence="3">sbr112.9</strain>
    </source>
</reference>
<feature type="region of interest" description="Disordered" evidence="1">
    <location>
        <begin position="54"/>
        <end position="155"/>
    </location>
</feature>
<feature type="compositionally biased region" description="Polar residues" evidence="1">
    <location>
        <begin position="107"/>
        <end position="126"/>
    </location>
</feature>
<keyword evidence="3" id="KW-1185">Reference proteome</keyword>
<dbReference type="Proteomes" id="UP000237271">
    <property type="component" value="Unassembled WGS sequence"/>
</dbReference>
<proteinExistence type="predicted"/>
<comment type="caution">
    <text evidence="2">The sequence shown here is derived from an EMBL/GenBank/DDBJ whole genome shotgun (WGS) entry which is preliminary data.</text>
</comment>
<organism evidence="2 3">
    <name type="scientific">Phytophthora palmivora</name>
    <dbReference type="NCBI Taxonomy" id="4796"/>
    <lineage>
        <taxon>Eukaryota</taxon>
        <taxon>Sar</taxon>
        <taxon>Stramenopiles</taxon>
        <taxon>Oomycota</taxon>
        <taxon>Peronosporomycetes</taxon>
        <taxon>Peronosporales</taxon>
        <taxon>Peronosporaceae</taxon>
        <taxon>Phytophthora</taxon>
    </lineage>
</organism>
<evidence type="ECO:0000313" key="2">
    <source>
        <dbReference type="EMBL" id="POM67882.1"/>
    </source>
</evidence>
<accession>A0A2P4XQR4</accession>
<dbReference type="EMBL" id="NCKW01008581">
    <property type="protein sequence ID" value="POM67882.1"/>
    <property type="molecule type" value="Genomic_DNA"/>
</dbReference>
<evidence type="ECO:0000313" key="3">
    <source>
        <dbReference type="Proteomes" id="UP000237271"/>
    </source>
</evidence>
<protein>
    <submittedName>
        <fullName evidence="2">Pol protein</fullName>
    </submittedName>
</protein>
<dbReference type="AlphaFoldDB" id="A0A2P4XQR4"/>